<dbReference type="GO" id="GO:0003677">
    <property type="term" value="F:DNA binding"/>
    <property type="evidence" value="ECO:0007669"/>
    <property type="project" value="InterPro"/>
</dbReference>
<organism evidence="2 3">
    <name type="scientific">Sunxiuqinia elliptica</name>
    <dbReference type="NCBI Taxonomy" id="655355"/>
    <lineage>
        <taxon>Bacteria</taxon>
        <taxon>Pseudomonadati</taxon>
        <taxon>Bacteroidota</taxon>
        <taxon>Bacteroidia</taxon>
        <taxon>Marinilabiliales</taxon>
        <taxon>Prolixibacteraceae</taxon>
        <taxon>Sunxiuqinia</taxon>
    </lineage>
</organism>
<name>A0A4R6GYP4_9BACT</name>
<accession>A0A4R6GYP4</accession>
<dbReference type="OrthoDB" id="1003442at2"/>
<feature type="domain" description="Helix-turn-helix" evidence="1">
    <location>
        <begin position="69"/>
        <end position="117"/>
    </location>
</feature>
<dbReference type="InterPro" id="IPR010093">
    <property type="entry name" value="SinI_DNA-bd"/>
</dbReference>
<evidence type="ECO:0000259" key="1">
    <source>
        <dbReference type="Pfam" id="PF12728"/>
    </source>
</evidence>
<evidence type="ECO:0000313" key="2">
    <source>
        <dbReference type="EMBL" id="TDN99984.1"/>
    </source>
</evidence>
<dbReference type="InterPro" id="IPR041657">
    <property type="entry name" value="HTH_17"/>
</dbReference>
<proteinExistence type="predicted"/>
<dbReference type="AlphaFoldDB" id="A0A4R6GYP4"/>
<sequence>MTSKIQVQRICQYCGKEFTARTTVTKCCSDHCSKMFYKARKRAEKIQQSNKETQQIISRPIQELKEKPFLTVRDVSVLLGCSVRTAYRLIENGTIQAVNLSERMTRIKRSEIDKLLSK</sequence>
<dbReference type="Pfam" id="PF12728">
    <property type="entry name" value="HTH_17"/>
    <property type="match status" value="1"/>
</dbReference>
<reference evidence="2 3" key="1">
    <citation type="submission" date="2019-03" db="EMBL/GenBank/DDBJ databases">
        <title>Freshwater and sediment microbial communities from various areas in North America, analyzing microbe dynamics in response to fracking.</title>
        <authorList>
            <person name="Lamendella R."/>
        </authorList>
    </citation>
    <scope>NUCLEOTIDE SEQUENCE [LARGE SCALE GENOMIC DNA]</scope>
    <source>
        <strain evidence="2 3">114D</strain>
    </source>
</reference>
<evidence type="ECO:0000313" key="3">
    <source>
        <dbReference type="Proteomes" id="UP000294848"/>
    </source>
</evidence>
<dbReference type="EMBL" id="SNWI01000006">
    <property type="protein sequence ID" value="TDN99984.1"/>
    <property type="molecule type" value="Genomic_DNA"/>
</dbReference>
<dbReference type="NCBIfam" id="TIGR01764">
    <property type="entry name" value="excise"/>
    <property type="match status" value="1"/>
</dbReference>
<protein>
    <submittedName>
        <fullName evidence="2">Excisionase family DNA binding protein</fullName>
    </submittedName>
</protein>
<dbReference type="Proteomes" id="UP000294848">
    <property type="component" value="Unassembled WGS sequence"/>
</dbReference>
<gene>
    <name evidence="2" type="ORF">DET52_106197</name>
</gene>
<comment type="caution">
    <text evidence="2">The sequence shown here is derived from an EMBL/GenBank/DDBJ whole genome shotgun (WGS) entry which is preliminary data.</text>
</comment>